<dbReference type="Proteomes" id="UP001062846">
    <property type="component" value="Chromosome 11"/>
</dbReference>
<protein>
    <submittedName>
        <fullName evidence="1">Uncharacterized protein</fullName>
    </submittedName>
</protein>
<reference evidence="1" key="1">
    <citation type="submission" date="2022-02" db="EMBL/GenBank/DDBJ databases">
        <title>Plant Genome Project.</title>
        <authorList>
            <person name="Zhang R.-G."/>
        </authorList>
    </citation>
    <scope>NUCLEOTIDE SEQUENCE</scope>
    <source>
        <strain evidence="1">AT1</strain>
    </source>
</reference>
<proteinExistence type="predicted"/>
<accession>A0ACC0LRE7</accession>
<dbReference type="EMBL" id="CM046398">
    <property type="protein sequence ID" value="KAI8530972.1"/>
    <property type="molecule type" value="Genomic_DNA"/>
</dbReference>
<name>A0ACC0LRE7_RHOML</name>
<organism evidence="1 2">
    <name type="scientific">Rhododendron molle</name>
    <name type="common">Chinese azalea</name>
    <name type="synonym">Azalea mollis</name>
    <dbReference type="NCBI Taxonomy" id="49168"/>
    <lineage>
        <taxon>Eukaryota</taxon>
        <taxon>Viridiplantae</taxon>
        <taxon>Streptophyta</taxon>
        <taxon>Embryophyta</taxon>
        <taxon>Tracheophyta</taxon>
        <taxon>Spermatophyta</taxon>
        <taxon>Magnoliopsida</taxon>
        <taxon>eudicotyledons</taxon>
        <taxon>Gunneridae</taxon>
        <taxon>Pentapetalae</taxon>
        <taxon>asterids</taxon>
        <taxon>Ericales</taxon>
        <taxon>Ericaceae</taxon>
        <taxon>Ericoideae</taxon>
        <taxon>Rhodoreae</taxon>
        <taxon>Rhododendron</taxon>
    </lineage>
</organism>
<evidence type="ECO:0000313" key="2">
    <source>
        <dbReference type="Proteomes" id="UP001062846"/>
    </source>
</evidence>
<sequence length="736" mass="77702">MAEEVQYGTDSLTNKRKYEDQTTPPRRSTGFSAAIPSQSPPDSGNAPPPASYNSVPPPVGDFELAKQRAQEIAARIFSNAEAKRPRVENGGAGFDSTDNVVQKPMISNMPPSSIPVLYGYQGQGASKKIEIPNGRVGVIIGKSGETIKYLQLQSGAKIQVTRDMEADPNSPNRPVELTGTPEQIAKAEQLIQEVLSEAEAGGSVGNRRVPGQLSGEQYVTKIPNNKVGLVIGKGGETIKNMQATSGARIQVIPLHLPPGDPSTERTLQIDGTSEQIEAAKQLVNEVISQVCFIVAQSWIWTVCRIISIGHQCRPVLLTCHYPESMTAHLIAVLLCGALSVTGLMDGGRKLTESSGLNLEDKCHLSRLHHNECILSHSFAAARRHRNLDEERIESYYVYNRPRNPGMGGGYSQQGYQTRPPMQQTGYGYVQPGAYPGPTPQYNVPQQQYPGYPPQPASGGYATGWDPTTGAPNQQTSQGGGYDYYSQQQQASSGPTASVDNASYGYSQPPASGYNTQGQGYPQEGYGGYQAPAPQPGYGQPAQGYDQQQAYTTTAPVQGDTSQAPQGYTTTAQQPSPNAASYPPQGSTQPGYGVPASQPGYGTQPPSGYGPNYGLPQAQKPPGSQPAYGQQPQQSPTAQGGYVQPGYPQSQGPPAQAGYAQPDSGAQRAPPSSYGAAGYGAPPYGAPPAAQPGYGQQPPYNSSYAGGYSQPPAYSADAAPASQAVQPAGVTKASPQS</sequence>
<comment type="caution">
    <text evidence="1">The sequence shown here is derived from an EMBL/GenBank/DDBJ whole genome shotgun (WGS) entry which is preliminary data.</text>
</comment>
<keyword evidence="2" id="KW-1185">Reference proteome</keyword>
<evidence type="ECO:0000313" key="1">
    <source>
        <dbReference type="EMBL" id="KAI8530972.1"/>
    </source>
</evidence>
<gene>
    <name evidence="1" type="ORF">RHMOL_Rhmol11G0101400</name>
</gene>